<keyword evidence="3" id="KW-1185">Reference proteome</keyword>
<protein>
    <submittedName>
        <fullName evidence="2">Uncharacterized protein</fullName>
    </submittedName>
</protein>
<keyword evidence="1" id="KW-0472">Membrane</keyword>
<dbReference type="AlphaFoldDB" id="A0A8H6LVZ8"/>
<accession>A0A8H6LVZ8</accession>
<reference evidence="2 3" key="1">
    <citation type="submission" date="2020-07" db="EMBL/GenBank/DDBJ databases">
        <title>Comparative genomics of pyrophilous fungi reveals a link between fire events and developmental genes.</title>
        <authorList>
            <consortium name="DOE Joint Genome Institute"/>
            <person name="Steindorff A.S."/>
            <person name="Carver A."/>
            <person name="Calhoun S."/>
            <person name="Stillman K."/>
            <person name="Liu H."/>
            <person name="Lipzen A."/>
            <person name="Pangilinan J."/>
            <person name="Labutti K."/>
            <person name="Bruns T.D."/>
            <person name="Grigoriev I.V."/>
        </authorList>
    </citation>
    <scope>NUCLEOTIDE SEQUENCE [LARGE SCALE GENOMIC DNA]</scope>
    <source>
        <strain evidence="2 3">CBS 144469</strain>
    </source>
</reference>
<evidence type="ECO:0000313" key="3">
    <source>
        <dbReference type="Proteomes" id="UP000521943"/>
    </source>
</evidence>
<organism evidence="2 3">
    <name type="scientific">Ephemerocybe angulata</name>
    <dbReference type="NCBI Taxonomy" id="980116"/>
    <lineage>
        <taxon>Eukaryota</taxon>
        <taxon>Fungi</taxon>
        <taxon>Dikarya</taxon>
        <taxon>Basidiomycota</taxon>
        <taxon>Agaricomycotina</taxon>
        <taxon>Agaricomycetes</taxon>
        <taxon>Agaricomycetidae</taxon>
        <taxon>Agaricales</taxon>
        <taxon>Agaricineae</taxon>
        <taxon>Psathyrellaceae</taxon>
        <taxon>Ephemerocybe</taxon>
    </lineage>
</organism>
<dbReference type="Proteomes" id="UP000521943">
    <property type="component" value="Unassembled WGS sequence"/>
</dbReference>
<proteinExistence type="predicted"/>
<feature type="transmembrane region" description="Helical" evidence="1">
    <location>
        <begin position="253"/>
        <end position="276"/>
    </location>
</feature>
<name>A0A8H6LVZ8_9AGAR</name>
<gene>
    <name evidence="2" type="ORF">DFP72DRAFT_857811</name>
</gene>
<evidence type="ECO:0000256" key="1">
    <source>
        <dbReference type="SAM" id="Phobius"/>
    </source>
</evidence>
<evidence type="ECO:0000313" key="2">
    <source>
        <dbReference type="EMBL" id="KAF6744214.1"/>
    </source>
</evidence>
<sequence>MADPPCNLLARDEYTETLVIPSLDGLARAFTACQTQNISGPGKSLRDETQVKDGLAPRGENTSVKCSSNDSQIRIPTEEEIRAASSIIGAQPSSSRRVRIVPTKDTVDQGVPGFDLEAYIGDSPQIRLAIIKFERLDELFAIPVRDIRWSIDFQDSPVHEGEVILAFSEDQTSLEAFSSLIARLGNANQEDAAAAPSSFGISQSDGEVTAVVPAANIDQCPAAIIDQAVPNEGHATIADPTSMMAPSRPIRSSILLVAGGVLGAFGLWVILAYDVIPYLCLSFEHLGMFSLEFLDRGVMLGVFRFAVRKVVNFIAWINRIVKALSG</sequence>
<keyword evidence="1" id="KW-1133">Transmembrane helix</keyword>
<comment type="caution">
    <text evidence="2">The sequence shown here is derived from an EMBL/GenBank/DDBJ whole genome shotgun (WGS) entry which is preliminary data.</text>
</comment>
<dbReference type="EMBL" id="JACGCI010000125">
    <property type="protein sequence ID" value="KAF6744214.1"/>
    <property type="molecule type" value="Genomic_DNA"/>
</dbReference>
<keyword evidence="1" id="KW-0812">Transmembrane</keyword>